<dbReference type="GO" id="GO:0005546">
    <property type="term" value="F:phosphatidylinositol-4,5-bisphosphate binding"/>
    <property type="evidence" value="ECO:0007669"/>
    <property type="project" value="InterPro"/>
</dbReference>
<comment type="function">
    <text evidence="4">Component of the exocyst complex.</text>
</comment>
<keyword evidence="7" id="KW-1185">Reference proteome</keyword>
<feature type="domain" description="Exocyst complex subunit Exo70 C-terminal" evidence="5">
    <location>
        <begin position="3"/>
        <end position="367"/>
    </location>
</feature>
<evidence type="ECO:0000256" key="3">
    <source>
        <dbReference type="ARBA" id="ARBA00022483"/>
    </source>
</evidence>
<comment type="caution">
    <text evidence="6">The sequence shown here is derived from an EMBL/GenBank/DDBJ whole genome shotgun (WGS) entry which is preliminary data.</text>
</comment>
<evidence type="ECO:0000256" key="1">
    <source>
        <dbReference type="ARBA" id="ARBA00006756"/>
    </source>
</evidence>
<dbReference type="GO" id="GO:0000145">
    <property type="term" value="C:exocyst"/>
    <property type="evidence" value="ECO:0007669"/>
    <property type="project" value="InterPro"/>
</dbReference>
<accession>A0A9K3CWF7</accession>
<sequence length="401" mass="44255">MSVADTMFALIAVPALLRLEHVAGRVSASAKKTFQPARVYACLDFIGSLAPLSGQIEALFRRAARDRSLSSEADGLDLCQELYSRTVALIRDRTSGALQLAKQTSTSAKPTNVCGVLPACFQGLRRLSILSQYRSMLQSMDGLSFSSVIDDSIAILLRQIEKGVQDHKDPVARGVFQLNNISYIRTTLHEHSSLSLGSDSLRRALDARLDSTLDTYIDQCWAGAVNYLSVEKIHAVLERTDPSLGGTVGSPSPDMEDSETEPLGAVTRESSLVDDTDNQSAITESSLMSNVTAMSMATANMSKGEARRHLKAHALTKKVIKTAMRGFQREIALLSEKHKLYRISFPQLSVRVAQTVAGHVVQRYEQYRLVCESHTLCQMPFRRYDTCGTMDVLENEIKRMF</sequence>
<dbReference type="PANTHER" id="PTHR12542:SF41">
    <property type="entry name" value="EXOCYST COMPLEX COMPONENT 7"/>
    <property type="match status" value="1"/>
</dbReference>
<evidence type="ECO:0000313" key="6">
    <source>
        <dbReference type="EMBL" id="GIQ83901.1"/>
    </source>
</evidence>
<keyword evidence="4" id="KW-0653">Protein transport</keyword>
<evidence type="ECO:0000259" key="5">
    <source>
        <dbReference type="Pfam" id="PF03081"/>
    </source>
</evidence>
<dbReference type="GO" id="GO:0006887">
    <property type="term" value="P:exocytosis"/>
    <property type="evidence" value="ECO:0007669"/>
    <property type="project" value="UniProtKB-KW"/>
</dbReference>
<dbReference type="GO" id="GO:0015031">
    <property type="term" value="P:protein transport"/>
    <property type="evidence" value="ECO:0007669"/>
    <property type="project" value="UniProtKB-KW"/>
</dbReference>
<dbReference type="InterPro" id="IPR004140">
    <property type="entry name" value="Exo70"/>
</dbReference>
<dbReference type="Gene3D" id="1.20.1280.170">
    <property type="entry name" value="Exocyst complex component Exo70"/>
    <property type="match status" value="1"/>
</dbReference>
<gene>
    <name evidence="6" type="ORF">KIPB_005303</name>
</gene>
<name>A0A9K3CWF7_9EUKA</name>
<proteinExistence type="inferred from homology"/>
<dbReference type="PANTHER" id="PTHR12542">
    <property type="entry name" value="EXOCYST COMPLEX PROTEIN EXO70"/>
    <property type="match status" value="1"/>
</dbReference>
<dbReference type="Proteomes" id="UP000265618">
    <property type="component" value="Unassembled WGS sequence"/>
</dbReference>
<dbReference type="SUPFAM" id="SSF74788">
    <property type="entry name" value="Cullin repeat-like"/>
    <property type="match status" value="1"/>
</dbReference>
<evidence type="ECO:0000256" key="2">
    <source>
        <dbReference type="ARBA" id="ARBA00022448"/>
    </source>
</evidence>
<dbReference type="InterPro" id="IPR016159">
    <property type="entry name" value="Cullin_repeat-like_dom_sf"/>
</dbReference>
<protein>
    <recommendedName>
        <fullName evidence="4">Exocyst subunit Exo70 family protein</fullName>
    </recommendedName>
</protein>
<evidence type="ECO:0000256" key="4">
    <source>
        <dbReference type="RuleBase" id="RU365026"/>
    </source>
</evidence>
<dbReference type="Pfam" id="PF03081">
    <property type="entry name" value="Exo70_C"/>
    <property type="match status" value="1"/>
</dbReference>
<evidence type="ECO:0000313" key="7">
    <source>
        <dbReference type="Proteomes" id="UP000265618"/>
    </source>
</evidence>
<comment type="similarity">
    <text evidence="1 4">Belongs to the EXO70 family.</text>
</comment>
<keyword evidence="2 4" id="KW-0813">Transport</keyword>
<organism evidence="6 7">
    <name type="scientific">Kipferlia bialata</name>
    <dbReference type="NCBI Taxonomy" id="797122"/>
    <lineage>
        <taxon>Eukaryota</taxon>
        <taxon>Metamonada</taxon>
        <taxon>Carpediemonas-like organisms</taxon>
        <taxon>Kipferlia</taxon>
    </lineage>
</organism>
<dbReference type="EMBL" id="BDIP01001226">
    <property type="protein sequence ID" value="GIQ83901.1"/>
    <property type="molecule type" value="Genomic_DNA"/>
</dbReference>
<dbReference type="InterPro" id="IPR046364">
    <property type="entry name" value="Exo70_C"/>
</dbReference>
<keyword evidence="3 4" id="KW-0268">Exocytosis</keyword>
<reference evidence="6 7" key="1">
    <citation type="journal article" date="2018" name="PLoS ONE">
        <title>The draft genome of Kipferlia bialata reveals reductive genome evolution in fornicate parasites.</title>
        <authorList>
            <person name="Tanifuji G."/>
            <person name="Takabayashi S."/>
            <person name="Kume K."/>
            <person name="Takagi M."/>
            <person name="Nakayama T."/>
            <person name="Kamikawa R."/>
            <person name="Inagaki Y."/>
            <person name="Hashimoto T."/>
        </authorList>
    </citation>
    <scope>NUCLEOTIDE SEQUENCE [LARGE SCALE GENOMIC DNA]</scope>
    <source>
        <strain evidence="6">NY0173</strain>
    </source>
</reference>
<dbReference type="AlphaFoldDB" id="A0A9K3CWF7"/>